<feature type="region of interest" description="Disordered" evidence="6">
    <location>
        <begin position="349"/>
        <end position="381"/>
    </location>
</feature>
<protein>
    <submittedName>
        <fullName evidence="7">CEP164</fullName>
    </submittedName>
</protein>
<feature type="region of interest" description="Disordered" evidence="6">
    <location>
        <begin position="171"/>
        <end position="215"/>
    </location>
</feature>
<feature type="compositionally biased region" description="Basic and acidic residues" evidence="6">
    <location>
        <begin position="558"/>
        <end position="583"/>
    </location>
</feature>
<keyword evidence="4 5" id="KW-0175">Coiled coil</keyword>
<dbReference type="AlphaFoldDB" id="A0A6J8D7E9"/>
<evidence type="ECO:0000256" key="3">
    <source>
        <dbReference type="ARBA" id="ARBA00022553"/>
    </source>
</evidence>
<dbReference type="GO" id="GO:0097539">
    <property type="term" value="C:ciliary transition fiber"/>
    <property type="evidence" value="ECO:0007669"/>
    <property type="project" value="TreeGrafter"/>
</dbReference>
<feature type="region of interest" description="Disordered" evidence="6">
    <location>
        <begin position="679"/>
        <end position="725"/>
    </location>
</feature>
<feature type="compositionally biased region" description="Basic and acidic residues" evidence="6">
    <location>
        <begin position="68"/>
        <end position="80"/>
    </location>
</feature>
<dbReference type="InterPro" id="IPR051841">
    <property type="entry name" value="MT-Golgi_org_protein"/>
</dbReference>
<feature type="compositionally biased region" description="Basic and acidic residues" evidence="6">
    <location>
        <begin position="400"/>
        <end position="414"/>
    </location>
</feature>
<keyword evidence="8" id="KW-1185">Reference proteome</keyword>
<feature type="compositionally biased region" description="Polar residues" evidence="6">
    <location>
        <begin position="349"/>
        <end position="358"/>
    </location>
</feature>
<feature type="compositionally biased region" description="Basic and acidic residues" evidence="6">
    <location>
        <begin position="448"/>
        <end position="528"/>
    </location>
</feature>
<dbReference type="GO" id="GO:0005813">
    <property type="term" value="C:centrosome"/>
    <property type="evidence" value="ECO:0007669"/>
    <property type="project" value="TreeGrafter"/>
</dbReference>
<organism evidence="7 8">
    <name type="scientific">Mytilus coruscus</name>
    <name type="common">Sea mussel</name>
    <dbReference type="NCBI Taxonomy" id="42192"/>
    <lineage>
        <taxon>Eukaryota</taxon>
        <taxon>Metazoa</taxon>
        <taxon>Spiralia</taxon>
        <taxon>Lophotrochozoa</taxon>
        <taxon>Mollusca</taxon>
        <taxon>Bivalvia</taxon>
        <taxon>Autobranchia</taxon>
        <taxon>Pteriomorphia</taxon>
        <taxon>Mytilida</taxon>
        <taxon>Mytiloidea</taxon>
        <taxon>Mytilidae</taxon>
        <taxon>Mytilinae</taxon>
        <taxon>Mytilus</taxon>
    </lineage>
</organism>
<feature type="compositionally biased region" description="Basic and acidic residues" evidence="6">
    <location>
        <begin position="679"/>
        <end position="688"/>
    </location>
</feature>
<dbReference type="GO" id="GO:0005814">
    <property type="term" value="C:centriole"/>
    <property type="evidence" value="ECO:0007669"/>
    <property type="project" value="TreeGrafter"/>
</dbReference>
<keyword evidence="3" id="KW-0597">Phosphoprotein</keyword>
<keyword evidence="2" id="KW-0963">Cytoplasm</keyword>
<feature type="compositionally biased region" description="Polar residues" evidence="6">
    <location>
        <begin position="26"/>
        <end position="57"/>
    </location>
</feature>
<evidence type="ECO:0000313" key="7">
    <source>
        <dbReference type="EMBL" id="CAC5404025.1"/>
    </source>
</evidence>
<evidence type="ECO:0000256" key="5">
    <source>
        <dbReference type="SAM" id="Coils"/>
    </source>
</evidence>
<accession>A0A6J8D7E9</accession>
<feature type="region of interest" description="Disordered" evidence="6">
    <location>
        <begin position="400"/>
        <end position="537"/>
    </location>
</feature>
<dbReference type="PANTHER" id="PTHR18902:SF27">
    <property type="entry name" value="CENTROSOMAL PROTEIN OF 164 KDA"/>
    <property type="match status" value="1"/>
</dbReference>
<dbReference type="Proteomes" id="UP000507470">
    <property type="component" value="Unassembled WGS sequence"/>
</dbReference>
<sequence length="1150" mass="134244">MGTPSMHGGLEPMRSLGGQLAPLRGSTGTSQPVKSSFNTTTGSLKLSKSGNLTSSMSIPFYSNEFEDDVRSKKEYHRSPQEMEYQESGESDQNQPKGESETDSEDFDKEIDFGIDKNISERIMDMDIGTLEPVRGSLEKLHDFEGTMSAMSTARGDSPGGKMSPIDRFEEERKRRAEIAASAAEKRLTTTHRQESYDDKMTFEEEHNMRASSEMRYDDLRETLDREFEDKRLEMLEEKDRRIKRMRDEIKREQEEEERKLKMENEEYISNLESKYKTELEEKSSVLKQENENSVSKIQGEVDKQLSEEEVNIRKQMDRALENLRAEVNILQRDEQTKLESQKREILSRINNQVESASENEQRRLEDEKNTKVESLQKKYDLEVEKLKDEMERKHRNKIEQLKMEMGDQHEENLKKITNQIKRLEEQENGKTKDKENEQKKYRGLSEVLDERRKEIKDRQEKEIQRLKEDHENEIKKMKDDNNRKEKKEQTLLEDKLKVETRRLQKQYDKDTEEVQREYERKKDAVKEQLEDEDEDYQEKLTEYERKKTDLNKLMKNLEGQEQKLAERKKKFRDESDGFDKDQEAAFSGKASNLGEKELERMREERRQLREEIRSLQDAVDALKTEKRQLEGDITKLKFNKEQMNRKINEMQNKLDRKSKDFTLLNQKIIDAAEEEKSFMDERLRASKSDKRRRKQRFDDTDFSEEEDIGRRRRGQDRSEDFDDPSLGYNNYAWQDLLSDESQFDDVPAFKSSGVRQQFAKEINSITMAKEFLRKQRHSLKRRQAGLTAARQELMKDMIKQGQGAMSASVLQTVQQSLDKETAELDDLANHMKTGSKLVREKERKLRHLRNRFYTDSASDSEIEYSPFEYKYQSPMLPSADLSDEESSGISSNDNDLDNVIKALSRQNNQPTETMSTLQAASSTNPIAQSLQKVNSELARIISVVGYNNVPNTPAVTQGVENKGSSYIPIYMPKPPSTAWTEPPPSTELNPYLRDPNHKIDYSSLVLSAEQSLERKWRKYFGDRRPPITSIPTTLPAHNTTGHVTVREQLRQFRLSLHDHFPSNTSSTQDRLAEQRQWLKKFGQDISFGGSIRGPGSETGSVQSFGEGYRHDGGRLTEALLSTSTPQRRPSVQENVRLELDQNNEIRLRHF</sequence>
<feature type="compositionally biased region" description="Basic and acidic residues" evidence="6">
    <location>
        <begin position="359"/>
        <end position="381"/>
    </location>
</feature>
<feature type="region of interest" description="Disordered" evidence="6">
    <location>
        <begin position="558"/>
        <end position="602"/>
    </location>
</feature>
<feature type="compositionally biased region" description="Basic and acidic residues" evidence="6">
    <location>
        <begin position="421"/>
        <end position="440"/>
    </location>
</feature>
<evidence type="ECO:0000256" key="4">
    <source>
        <dbReference type="ARBA" id="ARBA00023054"/>
    </source>
</evidence>
<gene>
    <name evidence="7" type="ORF">MCOR_37857</name>
</gene>
<dbReference type="GO" id="GO:0005737">
    <property type="term" value="C:cytoplasm"/>
    <property type="evidence" value="ECO:0007669"/>
    <property type="project" value="UniProtKB-SubCell"/>
</dbReference>
<proteinExistence type="predicted"/>
<reference evidence="7 8" key="1">
    <citation type="submission" date="2020-06" db="EMBL/GenBank/DDBJ databases">
        <authorList>
            <person name="Li R."/>
            <person name="Bekaert M."/>
        </authorList>
    </citation>
    <scope>NUCLEOTIDE SEQUENCE [LARGE SCALE GENOMIC DNA]</scope>
    <source>
        <strain evidence="8">wild</strain>
    </source>
</reference>
<dbReference type="OrthoDB" id="6344460at2759"/>
<feature type="region of interest" description="Disordered" evidence="6">
    <location>
        <begin position="1088"/>
        <end position="1108"/>
    </location>
</feature>
<evidence type="ECO:0000256" key="1">
    <source>
        <dbReference type="ARBA" id="ARBA00004496"/>
    </source>
</evidence>
<dbReference type="PANTHER" id="PTHR18902">
    <property type="entry name" value="NUCLEAR MITOTIC APPARATUS PROTEIN 1-RELATED"/>
    <property type="match status" value="1"/>
</dbReference>
<dbReference type="GO" id="GO:0060271">
    <property type="term" value="P:cilium assembly"/>
    <property type="evidence" value="ECO:0007669"/>
    <property type="project" value="TreeGrafter"/>
</dbReference>
<dbReference type="EMBL" id="CACVKT020006897">
    <property type="protein sequence ID" value="CAC5404025.1"/>
    <property type="molecule type" value="Genomic_DNA"/>
</dbReference>
<name>A0A6J8D7E9_MYTCO</name>
<evidence type="ECO:0000313" key="8">
    <source>
        <dbReference type="Proteomes" id="UP000507470"/>
    </source>
</evidence>
<feature type="coiled-coil region" evidence="5">
    <location>
        <begin position="232"/>
        <end position="270"/>
    </location>
</feature>
<comment type="subcellular location">
    <subcellularLocation>
        <location evidence="1">Cytoplasm</location>
    </subcellularLocation>
</comment>
<evidence type="ECO:0000256" key="2">
    <source>
        <dbReference type="ARBA" id="ARBA00022490"/>
    </source>
</evidence>
<feature type="region of interest" description="Disordered" evidence="6">
    <location>
        <begin position="1"/>
        <end position="111"/>
    </location>
</feature>
<evidence type="ECO:0000256" key="6">
    <source>
        <dbReference type="SAM" id="MobiDB-lite"/>
    </source>
</evidence>